<feature type="compositionally biased region" description="Basic and acidic residues" evidence="1">
    <location>
        <begin position="185"/>
        <end position="194"/>
    </location>
</feature>
<dbReference type="PANTHER" id="PTHR33167">
    <property type="entry name" value="TRANSCRIPTION FACTOR, PUTATIVE (DUF863)-RELATED"/>
    <property type="match status" value="1"/>
</dbReference>
<dbReference type="PANTHER" id="PTHR33167:SF61">
    <property type="entry name" value="OS06G0694400 PROTEIN"/>
    <property type="match status" value="1"/>
</dbReference>
<protein>
    <submittedName>
        <fullName evidence="2">Uncharacterized protein</fullName>
    </submittedName>
</protein>
<dbReference type="EMBL" id="CM027689">
    <property type="protein sequence ID" value="KAG0515893.1"/>
    <property type="molecule type" value="Genomic_DNA"/>
</dbReference>
<feature type="region of interest" description="Disordered" evidence="1">
    <location>
        <begin position="185"/>
        <end position="239"/>
    </location>
</feature>
<dbReference type="Proteomes" id="UP000807115">
    <property type="component" value="Chromosome 10"/>
</dbReference>
<proteinExistence type="predicted"/>
<evidence type="ECO:0000256" key="1">
    <source>
        <dbReference type="SAM" id="MobiDB-lite"/>
    </source>
</evidence>
<name>A0A921U2M0_SORBI</name>
<sequence length="239" mass="27370">MRTRDTGMAIDLLHIHRILSTLLEIKGIIIARYIKGKDNIQKITKLLLKAGEQKLLCTLEEPMDEHCIQDSKDSIRRTIMEHDKVFRQQVHELHRLYHVQRSLMAESDNHSYQPRTEETHEMVQGSRSNLKSSPSTSGTNQSARLGNAQHSTPQQVTEDLSLHECKPVNCLSLFSEENSTVKERFHRENHKSAEDESWNASVGSDLDLKLSIGPSSHSPKRPHWLFSGSRERNPSGQHR</sequence>
<dbReference type="OMA" id="EPMDEHC"/>
<evidence type="ECO:0000313" key="3">
    <source>
        <dbReference type="Proteomes" id="UP000807115"/>
    </source>
</evidence>
<dbReference type="KEGG" id="sbi:8063805"/>
<feature type="compositionally biased region" description="Polar residues" evidence="1">
    <location>
        <begin position="125"/>
        <end position="158"/>
    </location>
</feature>
<reference evidence="2" key="1">
    <citation type="journal article" date="2019" name="BMC Genomics">
        <title>A new reference genome for Sorghum bicolor reveals high levels of sequence similarity between sweet and grain genotypes: implications for the genetics of sugar metabolism.</title>
        <authorList>
            <person name="Cooper E.A."/>
            <person name="Brenton Z.W."/>
            <person name="Flinn B.S."/>
            <person name="Jenkins J."/>
            <person name="Shu S."/>
            <person name="Flowers D."/>
            <person name="Luo F."/>
            <person name="Wang Y."/>
            <person name="Xia P."/>
            <person name="Barry K."/>
            <person name="Daum C."/>
            <person name="Lipzen A."/>
            <person name="Yoshinaga Y."/>
            <person name="Schmutz J."/>
            <person name="Saski C."/>
            <person name="Vermerris W."/>
            <person name="Kresovich S."/>
        </authorList>
    </citation>
    <scope>NUCLEOTIDE SEQUENCE</scope>
</reference>
<accession>A0A921U2M0</accession>
<comment type="caution">
    <text evidence="2">The sequence shown here is derived from an EMBL/GenBank/DDBJ whole genome shotgun (WGS) entry which is preliminary data.</text>
</comment>
<gene>
    <name evidence="2" type="ORF">BDA96_10G316200</name>
</gene>
<evidence type="ECO:0000313" key="2">
    <source>
        <dbReference type="EMBL" id="KAG0515893.1"/>
    </source>
</evidence>
<dbReference type="OrthoDB" id="1928288at2759"/>
<organism evidence="2 3">
    <name type="scientific">Sorghum bicolor</name>
    <name type="common">Sorghum</name>
    <name type="synonym">Sorghum vulgare</name>
    <dbReference type="NCBI Taxonomy" id="4558"/>
    <lineage>
        <taxon>Eukaryota</taxon>
        <taxon>Viridiplantae</taxon>
        <taxon>Streptophyta</taxon>
        <taxon>Embryophyta</taxon>
        <taxon>Tracheophyta</taxon>
        <taxon>Spermatophyta</taxon>
        <taxon>Magnoliopsida</taxon>
        <taxon>Liliopsida</taxon>
        <taxon>Poales</taxon>
        <taxon>Poaceae</taxon>
        <taxon>PACMAD clade</taxon>
        <taxon>Panicoideae</taxon>
        <taxon>Andropogonodae</taxon>
        <taxon>Andropogoneae</taxon>
        <taxon>Sorghinae</taxon>
        <taxon>Sorghum</taxon>
    </lineage>
</organism>
<feature type="region of interest" description="Disordered" evidence="1">
    <location>
        <begin position="105"/>
        <end position="159"/>
    </location>
</feature>
<dbReference type="Gramene" id="EER90291">
    <property type="protein sequence ID" value="EER90291"/>
    <property type="gene ID" value="SORBI_3010G244500"/>
</dbReference>
<reference evidence="2" key="2">
    <citation type="submission" date="2020-10" db="EMBL/GenBank/DDBJ databases">
        <authorList>
            <person name="Cooper E.A."/>
            <person name="Brenton Z.W."/>
            <person name="Flinn B.S."/>
            <person name="Jenkins J."/>
            <person name="Shu S."/>
            <person name="Flowers D."/>
            <person name="Luo F."/>
            <person name="Wang Y."/>
            <person name="Xia P."/>
            <person name="Barry K."/>
            <person name="Daum C."/>
            <person name="Lipzen A."/>
            <person name="Yoshinaga Y."/>
            <person name="Schmutz J."/>
            <person name="Saski C."/>
            <person name="Vermerris W."/>
            <person name="Kresovich S."/>
        </authorList>
    </citation>
    <scope>NUCLEOTIDE SEQUENCE</scope>
</reference>
<dbReference type="AlphaFoldDB" id="A0A921U2M0"/>